<dbReference type="Pfam" id="PF00651">
    <property type="entry name" value="BTB"/>
    <property type="match status" value="1"/>
</dbReference>
<feature type="region of interest" description="Disordered" evidence="1">
    <location>
        <begin position="74"/>
        <end position="95"/>
    </location>
</feature>
<proteinExistence type="predicted"/>
<dbReference type="Proteomes" id="UP000053477">
    <property type="component" value="Unassembled WGS sequence"/>
</dbReference>
<feature type="region of interest" description="Disordered" evidence="1">
    <location>
        <begin position="1"/>
        <end position="22"/>
    </location>
</feature>
<dbReference type="Gene3D" id="3.30.710.10">
    <property type="entry name" value="Potassium Channel Kv1.1, Chain A"/>
    <property type="match status" value="1"/>
</dbReference>
<evidence type="ECO:0000313" key="3">
    <source>
        <dbReference type="EMBL" id="KLO11115.1"/>
    </source>
</evidence>
<dbReference type="InterPro" id="IPR011333">
    <property type="entry name" value="SKP1/BTB/POZ_sf"/>
</dbReference>
<evidence type="ECO:0000313" key="4">
    <source>
        <dbReference type="Proteomes" id="UP000053477"/>
    </source>
</evidence>
<organism evidence="3 4">
    <name type="scientific">Schizopora paradoxa</name>
    <dbReference type="NCBI Taxonomy" id="27342"/>
    <lineage>
        <taxon>Eukaryota</taxon>
        <taxon>Fungi</taxon>
        <taxon>Dikarya</taxon>
        <taxon>Basidiomycota</taxon>
        <taxon>Agaricomycotina</taxon>
        <taxon>Agaricomycetes</taxon>
        <taxon>Hymenochaetales</taxon>
        <taxon>Schizoporaceae</taxon>
        <taxon>Schizopora</taxon>
    </lineage>
</organism>
<dbReference type="OrthoDB" id="2914220at2759"/>
<accession>A0A0H2RGV9</accession>
<reference evidence="3 4" key="1">
    <citation type="submission" date="2015-04" db="EMBL/GenBank/DDBJ databases">
        <title>Complete genome sequence of Schizopora paradoxa KUC8140, a cosmopolitan wood degrader in East Asia.</title>
        <authorList>
            <consortium name="DOE Joint Genome Institute"/>
            <person name="Min B."/>
            <person name="Park H."/>
            <person name="Jang Y."/>
            <person name="Kim J.-J."/>
            <person name="Kim K.H."/>
            <person name="Pangilinan J."/>
            <person name="Lipzen A."/>
            <person name="Riley R."/>
            <person name="Grigoriev I.V."/>
            <person name="Spatafora J.W."/>
            <person name="Choi I.-G."/>
        </authorList>
    </citation>
    <scope>NUCLEOTIDE SEQUENCE [LARGE SCALE GENOMIC DNA]</scope>
    <source>
        <strain evidence="3 4">KUC8140</strain>
    </source>
</reference>
<dbReference type="InParanoid" id="A0A0H2RGV9"/>
<feature type="domain" description="BTB" evidence="2">
    <location>
        <begin position="37"/>
        <end position="139"/>
    </location>
</feature>
<evidence type="ECO:0000259" key="2">
    <source>
        <dbReference type="Pfam" id="PF00651"/>
    </source>
</evidence>
<dbReference type="InterPro" id="IPR000210">
    <property type="entry name" value="BTB/POZ_dom"/>
</dbReference>
<keyword evidence="4" id="KW-1185">Reference proteome</keyword>
<name>A0A0H2RGV9_9AGAM</name>
<sequence>MSDFDPLETPPLFHNAALPPIESVPPPRAGPFVRYSEANEDTDILLMSSDDVLFHVNSVVMKLSSTVFKDMLSMPRPPETPVDETKPCRNSEKSSEAIPLSEKSDILCLLLDIIYPGRGLSKDLDIFSQRPVLPLLKAAGLAAVKYDMASALKSIRAFLVSEEVVSKYNAVQLYGIAWDLDFIDEAKQLSTETLKLNLNTLGNEEFLEDMNVAGVLKLQKLHRQRKIILINAFSEMIDGKSRYDLAGFRYSVPQSKVIYSPTYFSVPSQLLPARRRGYEAENYEWSLLMAEVSRIMEECSDGSEFFRDGDEFFYNDKFAKLRTVSDFRKLAKEFRHIFTRLPEEVDHVFYVDDW</sequence>
<protein>
    <recommendedName>
        <fullName evidence="2">BTB domain-containing protein</fullName>
    </recommendedName>
</protein>
<evidence type="ECO:0000256" key="1">
    <source>
        <dbReference type="SAM" id="MobiDB-lite"/>
    </source>
</evidence>
<dbReference type="AlphaFoldDB" id="A0A0H2RGV9"/>
<dbReference type="EMBL" id="KQ086008">
    <property type="protein sequence ID" value="KLO11115.1"/>
    <property type="molecule type" value="Genomic_DNA"/>
</dbReference>
<feature type="compositionally biased region" description="Basic and acidic residues" evidence="1">
    <location>
        <begin position="83"/>
        <end position="95"/>
    </location>
</feature>
<gene>
    <name evidence="3" type="ORF">SCHPADRAFT_942308</name>
</gene>